<dbReference type="InterPro" id="IPR003010">
    <property type="entry name" value="C-N_Hydrolase"/>
</dbReference>
<name>A0A1B8P771_HALEL</name>
<sequence length="570" mass="63455">MQDLTLVMAQLDPLVGDIPGNTERAIETVREARIEHGADVVVLPELFLTGYPPEDLLLRPSMETRLRQARARMAEKMARDVMVIVGYPGRREGANWNLAGVLYNGEWLGEYAKQALPNYEVFDEQRYFAVGETPLVIEHKGAKLGVLICEDVWEEGPVQQAREAGADILVTLNASPFHQDKPAERLALLEQRAREVGLPIVYVNQIGGQDELVFDGGSACVDVDGELRVQAPHWAVGLMPVQFVRDEQGAWVPSAGEVDEEASAEENLYCALVTGLRDYVNKSGFKGVVLGLSGGIDSALSLAIAVDALGPQRVHAVMMPYHYTADISKEDAAEQARMLGVDYEVLPIESMVEAFMDTLADSFAGTERDTTEENLQSRCRGVLLMAISNKKGLMVLSTGNKSEMAVGYATLYGDMVGGYNAIKDVYKTWVYRLARWRNTQDPAIPERVIERPPSAELAPDQQDTDSLPDYDTLDAILVRYIEGDMSAEAIIEAGFDHDDVYKVVRLVDRCEYKRRQAPVGVRVTRRGFGRDRRYPIVNGWQPGNDARRTRLIPLEERRTALRAFKREDAH</sequence>
<dbReference type="EC" id="6.3.5.1" evidence="7 8"/>
<dbReference type="GO" id="GO:0005737">
    <property type="term" value="C:cytoplasm"/>
    <property type="evidence" value="ECO:0007669"/>
    <property type="project" value="InterPro"/>
</dbReference>
<feature type="active site" description="For glutaminase activity" evidence="7">
    <location>
        <position position="113"/>
    </location>
</feature>
<protein>
    <recommendedName>
        <fullName evidence="7 8">Glutamine-dependent NAD(+) synthetase</fullName>
        <ecNumber evidence="7 8">6.3.5.1</ecNumber>
    </recommendedName>
    <alternativeName>
        <fullName evidence="7 8">NAD(+) synthase [glutamine-hydrolyzing]</fullName>
    </alternativeName>
</protein>
<dbReference type="GO" id="GO:0005524">
    <property type="term" value="F:ATP binding"/>
    <property type="evidence" value="ECO:0007669"/>
    <property type="project" value="UniProtKB-UniRule"/>
</dbReference>
<dbReference type="SUPFAM" id="SSF52402">
    <property type="entry name" value="Adenine nucleotide alpha hydrolases-like"/>
    <property type="match status" value="1"/>
</dbReference>
<dbReference type="AlphaFoldDB" id="A0A1B8P771"/>
<proteinExistence type="inferred from homology"/>
<feature type="binding site" evidence="7">
    <location>
        <position position="119"/>
    </location>
    <ligand>
        <name>L-glutamine</name>
        <dbReference type="ChEBI" id="CHEBI:58359"/>
    </ligand>
</feature>
<evidence type="ECO:0000256" key="1">
    <source>
        <dbReference type="ARBA" id="ARBA00005188"/>
    </source>
</evidence>
<feature type="binding site" evidence="7">
    <location>
        <position position="398"/>
    </location>
    <ligand>
        <name>ATP</name>
        <dbReference type="ChEBI" id="CHEBI:30616"/>
    </ligand>
</feature>
<dbReference type="SUPFAM" id="SSF56317">
    <property type="entry name" value="Carbon-nitrogen hydrolase"/>
    <property type="match status" value="1"/>
</dbReference>
<comment type="function">
    <text evidence="7">Catalyzes the ATP-dependent amidation of deamido-NAD to form NAD. Uses L-glutamine as a nitrogen source.</text>
</comment>
<dbReference type="PATRIC" id="fig|2746.7.peg.2516"/>
<evidence type="ECO:0000256" key="5">
    <source>
        <dbReference type="ARBA" id="ARBA00022840"/>
    </source>
</evidence>
<dbReference type="CDD" id="cd00553">
    <property type="entry name" value="NAD_synthase"/>
    <property type="match status" value="1"/>
</dbReference>
<feature type="binding site" evidence="7">
    <location>
        <position position="181"/>
    </location>
    <ligand>
        <name>L-glutamine</name>
        <dbReference type="ChEBI" id="CHEBI:58359"/>
    </ligand>
</feature>
<dbReference type="NCBIfam" id="TIGR00552">
    <property type="entry name" value="nadE"/>
    <property type="match status" value="1"/>
</dbReference>
<comment type="similarity">
    <text evidence="9">Belongs to the NAD synthetase family.</text>
</comment>
<dbReference type="Pfam" id="PF02540">
    <property type="entry name" value="NAD_synthase"/>
    <property type="match status" value="1"/>
</dbReference>
<comment type="catalytic activity">
    <reaction evidence="7 8">
        <text>deamido-NAD(+) + L-glutamine + ATP + H2O = L-glutamate + AMP + diphosphate + NAD(+) + H(+)</text>
        <dbReference type="Rhea" id="RHEA:24384"/>
        <dbReference type="ChEBI" id="CHEBI:15377"/>
        <dbReference type="ChEBI" id="CHEBI:15378"/>
        <dbReference type="ChEBI" id="CHEBI:29985"/>
        <dbReference type="ChEBI" id="CHEBI:30616"/>
        <dbReference type="ChEBI" id="CHEBI:33019"/>
        <dbReference type="ChEBI" id="CHEBI:57540"/>
        <dbReference type="ChEBI" id="CHEBI:58359"/>
        <dbReference type="ChEBI" id="CHEBI:58437"/>
        <dbReference type="ChEBI" id="CHEBI:456215"/>
        <dbReference type="EC" id="6.3.5.1"/>
    </reaction>
</comment>
<gene>
    <name evidence="7 11" type="primary">nadE</name>
    <name evidence="11" type="ORF">A8U91_02455</name>
</gene>
<dbReference type="PANTHER" id="PTHR23090:SF9">
    <property type="entry name" value="GLUTAMINE-DEPENDENT NAD(+) SYNTHETASE"/>
    <property type="match status" value="1"/>
</dbReference>
<dbReference type="Gene3D" id="3.40.50.620">
    <property type="entry name" value="HUPs"/>
    <property type="match status" value="1"/>
</dbReference>
<evidence type="ECO:0000256" key="6">
    <source>
        <dbReference type="ARBA" id="ARBA00023027"/>
    </source>
</evidence>
<comment type="caution">
    <text evidence="11">The sequence shown here is derived from an EMBL/GenBank/DDBJ whole genome shotgun (WGS) entry which is preliminary data.</text>
</comment>
<keyword evidence="6 7" id="KW-0520">NAD</keyword>
<dbReference type="GO" id="GO:0008795">
    <property type="term" value="F:NAD+ synthase activity"/>
    <property type="evidence" value="ECO:0007669"/>
    <property type="project" value="UniProtKB-UniRule"/>
</dbReference>
<dbReference type="GO" id="GO:0004359">
    <property type="term" value="F:glutaminase activity"/>
    <property type="evidence" value="ECO:0007669"/>
    <property type="project" value="InterPro"/>
</dbReference>
<dbReference type="PROSITE" id="PS50263">
    <property type="entry name" value="CN_HYDROLASE"/>
    <property type="match status" value="1"/>
</dbReference>
<dbReference type="Pfam" id="PF00795">
    <property type="entry name" value="CN_hydrolase"/>
    <property type="match status" value="1"/>
</dbReference>
<comment type="similarity">
    <text evidence="2 7 8">In the C-terminal section; belongs to the NAD synthetase family.</text>
</comment>
<keyword evidence="5 7" id="KW-0067">ATP-binding</keyword>
<dbReference type="Proteomes" id="UP000092504">
    <property type="component" value="Unassembled WGS sequence"/>
</dbReference>
<feature type="binding site" evidence="7">
    <location>
        <position position="403"/>
    </location>
    <ligand>
        <name>deamido-NAD(+)</name>
        <dbReference type="ChEBI" id="CHEBI:58437"/>
        <note>ligand shared between two neighboring subunits</note>
    </ligand>
</feature>
<keyword evidence="4 7" id="KW-0547">Nucleotide-binding</keyword>
<feature type="binding site" evidence="7">
    <location>
        <position position="374"/>
    </location>
    <ligand>
        <name>deamido-NAD(+)</name>
        <dbReference type="ChEBI" id="CHEBI:58437"/>
        <note>ligand shared between two neighboring subunits</note>
    </ligand>
</feature>
<comment type="caution">
    <text evidence="7">Lacks conserved residue(s) required for the propagation of feature annotation.</text>
</comment>
<feature type="binding site" evidence="7">
    <location>
        <begin position="291"/>
        <end position="298"/>
    </location>
    <ligand>
        <name>ATP</name>
        <dbReference type="ChEBI" id="CHEBI:30616"/>
    </ligand>
</feature>
<evidence type="ECO:0000256" key="9">
    <source>
        <dbReference type="RuleBase" id="RU003811"/>
    </source>
</evidence>
<accession>A0A1B8P771</accession>
<evidence type="ECO:0000313" key="11">
    <source>
        <dbReference type="EMBL" id="OBX38070.1"/>
    </source>
</evidence>
<feature type="active site" description="Nucleophile; for glutaminase activity" evidence="7">
    <location>
        <position position="149"/>
    </location>
</feature>
<evidence type="ECO:0000256" key="3">
    <source>
        <dbReference type="ARBA" id="ARBA00022598"/>
    </source>
</evidence>
<dbReference type="InterPro" id="IPR022310">
    <property type="entry name" value="NAD/GMP_synthase"/>
</dbReference>
<dbReference type="InterPro" id="IPR003694">
    <property type="entry name" value="NAD_synthase"/>
</dbReference>
<evidence type="ECO:0000256" key="7">
    <source>
        <dbReference type="HAMAP-Rule" id="MF_02090"/>
    </source>
</evidence>
<dbReference type="InterPro" id="IPR014729">
    <property type="entry name" value="Rossmann-like_a/b/a_fold"/>
</dbReference>
<dbReference type="CDD" id="cd07570">
    <property type="entry name" value="GAT_Gln-NAD-synth"/>
    <property type="match status" value="1"/>
</dbReference>
<keyword evidence="3 7" id="KW-0436">Ligase</keyword>
<feature type="binding site" evidence="7">
    <location>
        <position position="175"/>
    </location>
    <ligand>
        <name>L-glutamine</name>
        <dbReference type="ChEBI" id="CHEBI:58359"/>
    </ligand>
</feature>
<comment type="pathway">
    <text evidence="1 7 8">Cofactor biosynthesis; NAD(+) biosynthesis; NAD(+) from deamido-NAD(+) (L-Gln route): step 1/1.</text>
</comment>
<dbReference type="PANTHER" id="PTHR23090">
    <property type="entry name" value="NH 3 /GLUTAMINE-DEPENDENT NAD + SYNTHETASE"/>
    <property type="match status" value="1"/>
</dbReference>
<dbReference type="InterPro" id="IPR036526">
    <property type="entry name" value="C-N_Hydrolase_sf"/>
</dbReference>
<organism evidence="11 12">
    <name type="scientific">Halomonas elongata</name>
    <dbReference type="NCBI Taxonomy" id="2746"/>
    <lineage>
        <taxon>Bacteria</taxon>
        <taxon>Pseudomonadati</taxon>
        <taxon>Pseudomonadota</taxon>
        <taxon>Gammaproteobacteria</taxon>
        <taxon>Oceanospirillales</taxon>
        <taxon>Halomonadaceae</taxon>
        <taxon>Halomonas</taxon>
    </lineage>
</organism>
<evidence type="ECO:0000313" key="12">
    <source>
        <dbReference type="Proteomes" id="UP000092504"/>
    </source>
</evidence>
<evidence type="ECO:0000256" key="2">
    <source>
        <dbReference type="ARBA" id="ARBA00007145"/>
    </source>
</evidence>
<evidence type="ECO:0000259" key="10">
    <source>
        <dbReference type="PROSITE" id="PS50263"/>
    </source>
</evidence>
<dbReference type="FunFam" id="3.40.50.620:FF:000106">
    <property type="entry name" value="Glutamine-dependent NAD(+) synthetase"/>
    <property type="match status" value="1"/>
</dbReference>
<dbReference type="Gene3D" id="3.60.110.10">
    <property type="entry name" value="Carbon-nitrogen hydrolase"/>
    <property type="match status" value="1"/>
</dbReference>
<dbReference type="NCBIfam" id="NF010588">
    <property type="entry name" value="PRK13981.1"/>
    <property type="match status" value="1"/>
</dbReference>
<dbReference type="HAMAP" id="MF_02090">
    <property type="entry name" value="NadE_glutamine_dep"/>
    <property type="match status" value="1"/>
</dbReference>
<dbReference type="GO" id="GO:0009435">
    <property type="term" value="P:NAD+ biosynthetic process"/>
    <property type="evidence" value="ECO:0007669"/>
    <property type="project" value="UniProtKB-UniRule"/>
</dbReference>
<evidence type="ECO:0000256" key="4">
    <source>
        <dbReference type="ARBA" id="ARBA00022741"/>
    </source>
</evidence>
<dbReference type="InterPro" id="IPR014445">
    <property type="entry name" value="Gln-dep_NAD_synthase"/>
</dbReference>
<feature type="active site" description="Proton acceptor; for glutaminase activity" evidence="7">
    <location>
        <position position="45"/>
    </location>
</feature>
<dbReference type="PIRSF" id="PIRSF006630">
    <property type="entry name" value="NADS_GAT"/>
    <property type="match status" value="1"/>
</dbReference>
<evidence type="ECO:0000256" key="8">
    <source>
        <dbReference type="PIRNR" id="PIRNR006630"/>
    </source>
</evidence>
<dbReference type="UniPathway" id="UPA00253">
    <property type="reaction ID" value="UER00334"/>
</dbReference>
<feature type="binding site" evidence="7">
    <location>
        <position position="513"/>
    </location>
    <ligand>
        <name>deamido-NAD(+)</name>
        <dbReference type="ChEBI" id="CHEBI:58437"/>
        <note>ligand shared between two neighboring subunits</note>
    </ligand>
</feature>
<dbReference type="GO" id="GO:0003952">
    <property type="term" value="F:NAD+ synthase (glutamine-hydrolyzing) activity"/>
    <property type="evidence" value="ECO:0007669"/>
    <property type="project" value="UniProtKB-UniRule"/>
</dbReference>
<reference evidence="11 12" key="1">
    <citation type="submission" date="2016-06" db="EMBL/GenBank/DDBJ databases">
        <title>Genome sequence of halotolerant plant growth promoting strain of Halomonas elongata HEK1 isolated from salterns of Rann of Kutch, Gujarat, India.</title>
        <authorList>
            <person name="Gaba S."/>
            <person name="Singh R.N."/>
            <person name="Abrol S."/>
            <person name="Kaushik R."/>
            <person name="Saxena A.K."/>
        </authorList>
    </citation>
    <scope>NUCLEOTIDE SEQUENCE [LARGE SCALE GENOMIC DNA]</scope>
    <source>
        <strain evidence="11 12">HEK1</strain>
    </source>
</reference>
<feature type="domain" description="CN hydrolase" evidence="10">
    <location>
        <begin position="4"/>
        <end position="245"/>
    </location>
</feature>
<dbReference type="EMBL" id="MAJD01000001">
    <property type="protein sequence ID" value="OBX38070.1"/>
    <property type="molecule type" value="Genomic_DNA"/>
</dbReference>